<dbReference type="Proteomes" id="UP000177478">
    <property type="component" value="Unassembled WGS sequence"/>
</dbReference>
<dbReference type="STRING" id="1802689.A3F25_02920"/>
<organism evidence="1 2">
    <name type="scientific">Candidatus Yanofskybacteria bacterium RIFCSPHIGHO2_12_FULL_45_19b</name>
    <dbReference type="NCBI Taxonomy" id="1802689"/>
    <lineage>
        <taxon>Bacteria</taxon>
        <taxon>Candidatus Yanofskyibacteriota</taxon>
    </lineage>
</organism>
<comment type="caution">
    <text evidence="1">The sequence shown here is derived from an EMBL/GenBank/DDBJ whole genome shotgun (WGS) entry which is preliminary data.</text>
</comment>
<evidence type="ECO:0000313" key="1">
    <source>
        <dbReference type="EMBL" id="OGN19042.1"/>
    </source>
</evidence>
<evidence type="ECO:0000313" key="2">
    <source>
        <dbReference type="Proteomes" id="UP000177478"/>
    </source>
</evidence>
<proteinExistence type="predicted"/>
<sequence length="109" mass="12981">MNYQHQNLAAGDWQAMSFIKQMAHIGSEVSRALNWREKNPVYSRMAIDRILELIDLTIADPQNHKRGKELWRTREAITDFFYFDNQFGSSERSWRRYFDAFAYAANLNQ</sequence>
<accession>A0A1F8G0Z9</accession>
<gene>
    <name evidence="1" type="ORF">A3F25_02920</name>
</gene>
<protein>
    <recommendedName>
        <fullName evidence="3">Four helix bundle protein</fullName>
    </recommendedName>
</protein>
<name>A0A1F8G0Z9_9BACT</name>
<dbReference type="EMBL" id="MGKD01000024">
    <property type="protein sequence ID" value="OGN19042.1"/>
    <property type="molecule type" value="Genomic_DNA"/>
</dbReference>
<evidence type="ECO:0008006" key="3">
    <source>
        <dbReference type="Google" id="ProtNLM"/>
    </source>
</evidence>
<reference evidence="1 2" key="1">
    <citation type="journal article" date="2016" name="Nat. Commun.">
        <title>Thousands of microbial genomes shed light on interconnected biogeochemical processes in an aquifer system.</title>
        <authorList>
            <person name="Anantharaman K."/>
            <person name="Brown C.T."/>
            <person name="Hug L.A."/>
            <person name="Sharon I."/>
            <person name="Castelle C.J."/>
            <person name="Probst A.J."/>
            <person name="Thomas B.C."/>
            <person name="Singh A."/>
            <person name="Wilkins M.J."/>
            <person name="Karaoz U."/>
            <person name="Brodie E.L."/>
            <person name="Williams K.H."/>
            <person name="Hubbard S.S."/>
            <person name="Banfield J.F."/>
        </authorList>
    </citation>
    <scope>NUCLEOTIDE SEQUENCE [LARGE SCALE GENOMIC DNA]</scope>
</reference>
<dbReference type="AlphaFoldDB" id="A0A1F8G0Z9"/>